<reference evidence="10" key="1">
    <citation type="submission" date="2017-09" db="EMBL/GenBank/DDBJ databases">
        <authorList>
            <person name="Varghese N."/>
            <person name="Submissions S."/>
        </authorList>
    </citation>
    <scope>NUCLEOTIDE SEQUENCE [LARGE SCALE GENOMIC DNA]</scope>
    <source>
        <strain evidence="10">JKS000234</strain>
    </source>
</reference>
<evidence type="ECO:0000259" key="8">
    <source>
        <dbReference type="Pfam" id="PF02753"/>
    </source>
</evidence>
<dbReference type="GO" id="GO:0030288">
    <property type="term" value="C:outer membrane-bounded periplasmic space"/>
    <property type="evidence" value="ECO:0007669"/>
    <property type="project" value="InterPro"/>
</dbReference>
<dbReference type="PANTHER" id="PTHR30251">
    <property type="entry name" value="PILUS ASSEMBLY CHAPERONE"/>
    <property type="match status" value="1"/>
</dbReference>
<sequence length="238" mass="27466">MRSCKWWLAFSNAWVLACVLYAHSTFAVVNIDKTRIIFSASESSQTLNLKNSPDNPTIVQIWSDDGDIMQSPTLTRTPVFAMPPVMKLLPDEQRVIRLMLLSQHSLPMDKESLYWLNLYQIPALAKETSHAERKVVLPLRLRLKVFIRPAALTAPTQQDVQRLRFESRNQLLTIVNPTPWFMSLRLQIEPNKMINNIMVAPKGNYTLPLKKPLKINEKISFEVFDDNGNPVRYFAHLH</sequence>
<dbReference type="InterPro" id="IPR050643">
    <property type="entry name" value="Periplasmic_pilus_chap"/>
</dbReference>
<dbReference type="SUPFAM" id="SSF49354">
    <property type="entry name" value="PapD-like"/>
    <property type="match status" value="1"/>
</dbReference>
<evidence type="ECO:0000256" key="6">
    <source>
        <dbReference type="RuleBase" id="RU003918"/>
    </source>
</evidence>
<dbReference type="Pfam" id="PF02753">
    <property type="entry name" value="PapD_C"/>
    <property type="match status" value="1"/>
</dbReference>
<dbReference type="GO" id="GO:0071555">
    <property type="term" value="P:cell wall organization"/>
    <property type="evidence" value="ECO:0007669"/>
    <property type="project" value="InterPro"/>
</dbReference>
<organism evidence="9 10">
    <name type="scientific">Candidatus Pantoea floridensis</name>
    <dbReference type="NCBI Taxonomy" id="1938870"/>
    <lineage>
        <taxon>Bacteria</taxon>
        <taxon>Pseudomonadati</taxon>
        <taxon>Pseudomonadota</taxon>
        <taxon>Gammaproteobacteria</taxon>
        <taxon>Enterobacterales</taxon>
        <taxon>Erwiniaceae</taxon>
        <taxon>Pantoea</taxon>
    </lineage>
</organism>
<evidence type="ECO:0000256" key="3">
    <source>
        <dbReference type="ARBA" id="ARBA00022729"/>
    </source>
</evidence>
<dbReference type="InterPro" id="IPR008962">
    <property type="entry name" value="PapD-like_sf"/>
</dbReference>
<feature type="domain" description="Pili assembly chaperone N-terminal" evidence="7">
    <location>
        <begin position="29"/>
        <end position="152"/>
    </location>
</feature>
<dbReference type="InterPro" id="IPR001829">
    <property type="entry name" value="Pili_assmbl_chaperone_bac"/>
</dbReference>
<dbReference type="InterPro" id="IPR018046">
    <property type="entry name" value="Pili_assmbl_chaperone_CS"/>
</dbReference>
<feature type="domain" description="Pili assembly chaperone C-terminal" evidence="8">
    <location>
        <begin position="174"/>
        <end position="231"/>
    </location>
</feature>
<dbReference type="AlphaFoldDB" id="A0A286DNW8"/>
<dbReference type="EMBL" id="OCMY01000002">
    <property type="protein sequence ID" value="SOD60320.1"/>
    <property type="molecule type" value="Genomic_DNA"/>
</dbReference>
<dbReference type="PANTHER" id="PTHR30251:SF7">
    <property type="entry name" value="FIMBRIAE CHAPARONE"/>
    <property type="match status" value="1"/>
</dbReference>
<dbReference type="Pfam" id="PF00345">
    <property type="entry name" value="PapD_N"/>
    <property type="match status" value="1"/>
</dbReference>
<dbReference type="PRINTS" id="PR00969">
    <property type="entry name" value="CHAPERONPILI"/>
</dbReference>
<protein>
    <submittedName>
        <fullName evidence="9">P pilus assembly protein, chaperone PapD</fullName>
    </submittedName>
</protein>
<dbReference type="PROSITE" id="PS51257">
    <property type="entry name" value="PROKAR_LIPOPROTEIN"/>
    <property type="match status" value="1"/>
</dbReference>
<dbReference type="InterPro" id="IPR016148">
    <property type="entry name" value="Pili_assmbl_chaperone_C"/>
</dbReference>
<evidence type="ECO:0000313" key="10">
    <source>
        <dbReference type="Proteomes" id="UP000219271"/>
    </source>
</evidence>
<dbReference type="PROSITE" id="PS00635">
    <property type="entry name" value="PILI_CHAPERONE"/>
    <property type="match status" value="1"/>
</dbReference>
<gene>
    <name evidence="9" type="ORF">SAMN06273570_4658</name>
</gene>
<dbReference type="SUPFAM" id="SSF49584">
    <property type="entry name" value="Periplasmic chaperone C-domain"/>
    <property type="match status" value="1"/>
</dbReference>
<dbReference type="InterPro" id="IPR036316">
    <property type="entry name" value="Pili_assmbl_chap_C_dom_sf"/>
</dbReference>
<dbReference type="Proteomes" id="UP000219271">
    <property type="component" value="Unassembled WGS sequence"/>
</dbReference>
<evidence type="ECO:0000259" key="7">
    <source>
        <dbReference type="Pfam" id="PF00345"/>
    </source>
</evidence>
<evidence type="ECO:0000256" key="2">
    <source>
        <dbReference type="ARBA" id="ARBA00007399"/>
    </source>
</evidence>
<evidence type="ECO:0000256" key="1">
    <source>
        <dbReference type="ARBA" id="ARBA00004418"/>
    </source>
</evidence>
<dbReference type="OrthoDB" id="9131059at2"/>
<proteinExistence type="inferred from homology"/>
<comment type="similarity">
    <text evidence="2 6">Belongs to the periplasmic pilus chaperone family.</text>
</comment>
<name>A0A286DNW8_9GAMM</name>
<dbReference type="NCBIfam" id="NF011782">
    <property type="entry name" value="PRK15246.1"/>
    <property type="match status" value="1"/>
</dbReference>
<keyword evidence="3" id="KW-0732">Signal</keyword>
<evidence type="ECO:0000313" key="9">
    <source>
        <dbReference type="EMBL" id="SOD60320.1"/>
    </source>
</evidence>
<dbReference type="Gene3D" id="2.60.40.10">
    <property type="entry name" value="Immunoglobulins"/>
    <property type="match status" value="2"/>
</dbReference>
<comment type="subcellular location">
    <subcellularLocation>
        <location evidence="1 6">Periplasm</location>
    </subcellularLocation>
</comment>
<dbReference type="InterPro" id="IPR016147">
    <property type="entry name" value="Pili_assmbl_chaperone_N"/>
</dbReference>
<keyword evidence="5 6" id="KW-0143">Chaperone</keyword>
<dbReference type="InterPro" id="IPR013783">
    <property type="entry name" value="Ig-like_fold"/>
</dbReference>
<evidence type="ECO:0000256" key="5">
    <source>
        <dbReference type="ARBA" id="ARBA00023186"/>
    </source>
</evidence>
<keyword evidence="10" id="KW-1185">Reference proteome</keyword>
<accession>A0A286DNW8</accession>
<keyword evidence="4" id="KW-0574">Periplasm</keyword>
<evidence type="ECO:0000256" key="4">
    <source>
        <dbReference type="ARBA" id="ARBA00022764"/>
    </source>
</evidence>